<dbReference type="GO" id="GO:0042802">
    <property type="term" value="F:identical protein binding"/>
    <property type="evidence" value="ECO:0007669"/>
    <property type="project" value="UniProtKB-ARBA"/>
</dbReference>
<dbReference type="EC" id="1.16.3.2" evidence="9"/>
<dbReference type="CDD" id="cd01055">
    <property type="entry name" value="Nonheme_Ferritin"/>
    <property type="match status" value="1"/>
</dbReference>
<evidence type="ECO:0000313" key="12">
    <source>
        <dbReference type="Proteomes" id="UP000199662"/>
    </source>
</evidence>
<gene>
    <name evidence="11" type="ORF">SAMN05660742_106171</name>
</gene>
<dbReference type="EMBL" id="FNZK01000006">
    <property type="protein sequence ID" value="SEJ37664.1"/>
    <property type="molecule type" value="Genomic_DNA"/>
</dbReference>
<dbReference type="GO" id="GO:0006826">
    <property type="term" value="P:iron ion transport"/>
    <property type="evidence" value="ECO:0007669"/>
    <property type="project" value="InterPro"/>
</dbReference>
<dbReference type="GO" id="GO:0006879">
    <property type="term" value="P:intracellular iron ion homeostasis"/>
    <property type="evidence" value="ECO:0007669"/>
    <property type="project" value="UniProtKB-KW"/>
</dbReference>
<evidence type="ECO:0000256" key="3">
    <source>
        <dbReference type="ARBA" id="ARBA00022434"/>
    </source>
</evidence>
<name>A0A1H6YCN8_9FIRM</name>
<feature type="binding site" evidence="8">
    <location>
        <position position="50"/>
    </location>
    <ligand>
        <name>Fe cation</name>
        <dbReference type="ChEBI" id="CHEBI:24875"/>
        <label>1</label>
    </ligand>
</feature>
<dbReference type="RefSeq" id="WP_019554388.1">
    <property type="nucleotide sequence ID" value="NZ_FNZK01000006.1"/>
</dbReference>
<comment type="subcellular location">
    <subcellularLocation>
        <location evidence="9">Cytoplasm</location>
    </subcellularLocation>
</comment>
<evidence type="ECO:0000256" key="8">
    <source>
        <dbReference type="PIRSR" id="PIRSR601519-1"/>
    </source>
</evidence>
<dbReference type="AlphaFoldDB" id="A0A1H6YCN8"/>
<dbReference type="STRING" id="84035.SAMN05660742_106171"/>
<dbReference type="GO" id="GO:0008198">
    <property type="term" value="F:ferrous iron binding"/>
    <property type="evidence" value="ECO:0007669"/>
    <property type="project" value="TreeGrafter"/>
</dbReference>
<evidence type="ECO:0000256" key="7">
    <source>
        <dbReference type="ARBA" id="ARBA00048035"/>
    </source>
</evidence>
<dbReference type="GO" id="GO:0008199">
    <property type="term" value="F:ferric iron binding"/>
    <property type="evidence" value="ECO:0007669"/>
    <property type="project" value="InterPro"/>
</dbReference>
<proteinExistence type="inferred from homology"/>
<keyword evidence="12" id="KW-1185">Reference proteome</keyword>
<feature type="binding site" evidence="8">
    <location>
        <position position="94"/>
    </location>
    <ligand>
        <name>Fe cation</name>
        <dbReference type="ChEBI" id="CHEBI:24875"/>
        <label>1</label>
    </ligand>
</feature>
<dbReference type="InterPro" id="IPR041719">
    <property type="entry name" value="Ferritin_prok"/>
</dbReference>
<feature type="binding site" evidence="8">
    <location>
        <position position="53"/>
    </location>
    <ligand>
        <name>Fe cation</name>
        <dbReference type="ChEBI" id="CHEBI:24875"/>
        <label>1</label>
    </ligand>
</feature>
<evidence type="ECO:0000259" key="10">
    <source>
        <dbReference type="PROSITE" id="PS50905"/>
    </source>
</evidence>
<comment type="function">
    <text evidence="1 9">Iron-storage protein.</text>
</comment>
<reference evidence="11 12" key="1">
    <citation type="submission" date="2016-10" db="EMBL/GenBank/DDBJ databases">
        <authorList>
            <person name="de Groot N.N."/>
        </authorList>
    </citation>
    <scope>NUCLEOTIDE SEQUENCE [LARGE SCALE GENOMIC DNA]</scope>
    <source>
        <strain evidence="11 12">DSM 2179</strain>
    </source>
</reference>
<accession>A0A1H6YCN8</accession>
<comment type="similarity">
    <text evidence="2 9">Belongs to the ferritin family. Prokaryotic subfamily.</text>
</comment>
<dbReference type="InterPro" id="IPR001519">
    <property type="entry name" value="Ferritin"/>
</dbReference>
<feature type="binding site" evidence="8">
    <location>
        <position position="17"/>
    </location>
    <ligand>
        <name>Fe cation</name>
        <dbReference type="ChEBI" id="CHEBI:24875"/>
        <label>1</label>
    </ligand>
</feature>
<evidence type="ECO:0000256" key="9">
    <source>
        <dbReference type="RuleBase" id="RU361145"/>
    </source>
</evidence>
<evidence type="ECO:0000256" key="2">
    <source>
        <dbReference type="ARBA" id="ARBA00006950"/>
    </source>
</evidence>
<keyword evidence="3 9" id="KW-0409">Iron storage</keyword>
<dbReference type="GO" id="GO:0004322">
    <property type="term" value="F:ferroxidase activity"/>
    <property type="evidence" value="ECO:0007669"/>
    <property type="project" value="TreeGrafter"/>
</dbReference>
<keyword evidence="9" id="KW-0963">Cytoplasm</keyword>
<keyword evidence="4 8" id="KW-0479">Metal-binding</keyword>
<evidence type="ECO:0000313" key="11">
    <source>
        <dbReference type="EMBL" id="SEJ37664.1"/>
    </source>
</evidence>
<dbReference type="Gene3D" id="1.20.1260.10">
    <property type="match status" value="1"/>
</dbReference>
<dbReference type="InterPro" id="IPR012347">
    <property type="entry name" value="Ferritin-like"/>
</dbReference>
<evidence type="ECO:0000256" key="5">
    <source>
        <dbReference type="ARBA" id="ARBA00023002"/>
    </source>
</evidence>
<evidence type="ECO:0000256" key="1">
    <source>
        <dbReference type="ARBA" id="ARBA00002485"/>
    </source>
</evidence>
<evidence type="ECO:0000256" key="4">
    <source>
        <dbReference type="ARBA" id="ARBA00022723"/>
    </source>
</evidence>
<dbReference type="InterPro" id="IPR008331">
    <property type="entry name" value="Ferritin_DPS_dom"/>
</dbReference>
<sequence>MISKKMQNAINDQITLEFYSANLYLAMSAHMETKNLKGFANWLRVQYEEETFHALKLYDYLNSREGVVVIQNIDAPPADFGTPAKIFKHVLEHEQEITSSINKLYKVAVEQNDLATQIFLHWYINEQIEEESNAAEVIGKLDLIGDHGVDLLYLDAELAKRVFVPPSSNNEA</sequence>
<dbReference type="GO" id="GO:0005829">
    <property type="term" value="C:cytosol"/>
    <property type="evidence" value="ECO:0007669"/>
    <property type="project" value="TreeGrafter"/>
</dbReference>
<organism evidence="11 12">
    <name type="scientific">Propionispira arboris</name>
    <dbReference type="NCBI Taxonomy" id="84035"/>
    <lineage>
        <taxon>Bacteria</taxon>
        <taxon>Bacillati</taxon>
        <taxon>Bacillota</taxon>
        <taxon>Negativicutes</taxon>
        <taxon>Selenomonadales</taxon>
        <taxon>Selenomonadaceae</taxon>
        <taxon>Propionispira</taxon>
    </lineage>
</organism>
<dbReference type="InterPro" id="IPR009040">
    <property type="entry name" value="Ferritin-like_diiron"/>
</dbReference>
<dbReference type="InterPro" id="IPR009078">
    <property type="entry name" value="Ferritin-like_SF"/>
</dbReference>
<evidence type="ECO:0000256" key="6">
    <source>
        <dbReference type="ARBA" id="ARBA00023004"/>
    </source>
</evidence>
<comment type="catalytic activity">
    <reaction evidence="7 9">
        <text>4 Fe(2+) + O2 + 6 H2O = 4 iron(III) oxide-hydroxide + 12 H(+)</text>
        <dbReference type="Rhea" id="RHEA:11972"/>
        <dbReference type="ChEBI" id="CHEBI:15377"/>
        <dbReference type="ChEBI" id="CHEBI:15378"/>
        <dbReference type="ChEBI" id="CHEBI:15379"/>
        <dbReference type="ChEBI" id="CHEBI:29033"/>
        <dbReference type="ChEBI" id="CHEBI:78619"/>
        <dbReference type="EC" id="1.16.3.2"/>
    </reaction>
</comment>
<feature type="domain" description="Ferritin-like diiron" evidence="10">
    <location>
        <begin position="1"/>
        <end position="145"/>
    </location>
</feature>
<dbReference type="PROSITE" id="PS50905">
    <property type="entry name" value="FERRITIN_LIKE"/>
    <property type="match status" value="1"/>
</dbReference>
<dbReference type="FunFam" id="1.20.1260.10:FF:000001">
    <property type="entry name" value="Non-heme ferritin"/>
    <property type="match status" value="1"/>
</dbReference>
<dbReference type="Pfam" id="PF00210">
    <property type="entry name" value="Ferritin"/>
    <property type="match status" value="1"/>
</dbReference>
<feature type="binding site" evidence="8">
    <location>
        <position position="127"/>
    </location>
    <ligand>
        <name>Fe cation</name>
        <dbReference type="ChEBI" id="CHEBI:24875"/>
        <label>1</label>
    </ligand>
</feature>
<keyword evidence="6 8" id="KW-0408">Iron</keyword>
<dbReference type="SUPFAM" id="SSF47240">
    <property type="entry name" value="Ferritin-like"/>
    <property type="match status" value="1"/>
</dbReference>
<dbReference type="PANTHER" id="PTHR11431">
    <property type="entry name" value="FERRITIN"/>
    <property type="match status" value="1"/>
</dbReference>
<protein>
    <recommendedName>
        <fullName evidence="9">Ferritin</fullName>
        <ecNumber evidence="9">1.16.3.2</ecNumber>
    </recommendedName>
</protein>
<dbReference type="PANTHER" id="PTHR11431:SF127">
    <property type="entry name" value="BACTERIAL NON-HEME FERRITIN"/>
    <property type="match status" value="1"/>
</dbReference>
<dbReference type="Proteomes" id="UP000199662">
    <property type="component" value="Unassembled WGS sequence"/>
</dbReference>
<keyword evidence="5" id="KW-0560">Oxidoreductase</keyword>